<protein>
    <submittedName>
        <fullName evidence="1">Uncharacterized protein</fullName>
    </submittedName>
</protein>
<dbReference type="HOGENOM" id="CLU_178139_0_0_11"/>
<dbReference type="EMBL" id="CM000950">
    <property type="protein sequence ID" value="EFH31361.1"/>
    <property type="molecule type" value="Genomic_DNA"/>
</dbReference>
<organism evidence="1 3">
    <name type="scientific">Streptomyces pristinaespiralis (strain ATCC 25486 / DSM 40338 / CBS 914.69 / JCM 4507 / KCC S-0507 / NBRC 13074 / NRRL 2958 / 5647)</name>
    <dbReference type="NCBI Taxonomy" id="457429"/>
    <lineage>
        <taxon>Bacteria</taxon>
        <taxon>Bacillati</taxon>
        <taxon>Actinomycetota</taxon>
        <taxon>Actinomycetes</taxon>
        <taxon>Kitasatosporales</taxon>
        <taxon>Streptomycetaceae</taxon>
        <taxon>Streptomyces</taxon>
    </lineage>
</organism>
<accession>B5HFB7</accession>
<evidence type="ECO:0000313" key="2">
    <source>
        <dbReference type="EMBL" id="EFH31361.1"/>
    </source>
</evidence>
<sequence length="74" mass="8138">YRSTPPLTGLPYPAYQPSRLLGALPSQGGGSPHLEAGFPLRCFQRLSFPNVANQPCPWQDNWHTRGSSVPVLSY</sequence>
<reference evidence="1" key="2">
    <citation type="submission" date="2009-10" db="EMBL/GenBank/DDBJ databases">
        <title>The genome sequence of Streptomyces pristinaespiralis strain ATCC 25486.</title>
        <authorList>
            <consortium name="The Broad Institute Genome Sequencing Platform"/>
            <consortium name="Broad Institute Microbial Sequencing Center"/>
            <person name="Fischbach M."/>
            <person name="Godfrey P."/>
            <person name="Ward D."/>
            <person name="Young S."/>
            <person name="Zeng Q."/>
            <person name="Koehrsen M."/>
            <person name="Alvarado L."/>
            <person name="Berlin A.M."/>
            <person name="Bochicchio J."/>
            <person name="Borenstein D."/>
            <person name="Chapman S.B."/>
            <person name="Chen Z."/>
            <person name="Engels R."/>
            <person name="Freedman E."/>
            <person name="Gellesch M."/>
            <person name="Goldberg J."/>
            <person name="Griggs A."/>
            <person name="Gujja S."/>
            <person name="Heilman E.R."/>
            <person name="Heiman D.I."/>
            <person name="Hepburn T.A."/>
            <person name="Howarth C."/>
            <person name="Jen D."/>
            <person name="Larson L."/>
            <person name="Lewis B."/>
            <person name="Mehta T."/>
            <person name="Park D."/>
            <person name="Pearson M."/>
            <person name="Richards J."/>
            <person name="Roberts A."/>
            <person name="Saif S."/>
            <person name="Shea T.D."/>
            <person name="Shenoy N."/>
            <person name="Sisk P."/>
            <person name="Stolte C."/>
            <person name="Sykes S.N."/>
            <person name="Thomson T."/>
            <person name="Walk T."/>
            <person name="White J."/>
            <person name="Yandava C."/>
            <person name="Straight P."/>
            <person name="Clardy J."/>
            <person name="Hung D."/>
            <person name="Kolter R."/>
            <person name="Mekalanos J."/>
            <person name="Walker S."/>
            <person name="Walsh C.T."/>
            <person name="Wieland-Brown L.C."/>
            <person name="Haas B."/>
            <person name="Nusbaum C."/>
            <person name="Birren B."/>
        </authorList>
    </citation>
    <scope>NUCLEOTIDE SEQUENCE [LARGE SCALE GENOMIC DNA]</scope>
    <source>
        <strain evidence="1">ATCC 25486</strain>
    </source>
</reference>
<reference evidence="3" key="3">
    <citation type="submission" date="2009-10" db="EMBL/GenBank/DDBJ databases">
        <title>The genome sequence of Streptomyces pristinaespiralis strain ATCC 25486.</title>
        <authorList>
            <consortium name="The Broad Institute Genome Sequencing Platform"/>
            <consortium name="Broad Institute Microbial Sequencing Center"/>
            <person name="Fischbach M."/>
            <person name="Godfrey P."/>
            <person name="Ward D."/>
            <person name="Young S."/>
            <person name="Zeng Q."/>
            <person name="Koehrsen M."/>
            <person name="Alvarado L."/>
            <person name="Berlin A.M."/>
            <person name="Bochicchio J."/>
            <person name="Borenstein D."/>
            <person name="Chapman S.B."/>
            <person name="Chen Z."/>
            <person name="Engels R."/>
            <person name="Freedman E."/>
            <person name="Gellesch M."/>
            <person name="Goldberg J."/>
            <person name="Griggs A."/>
            <person name="Gujja S."/>
            <person name="Heilman E.R."/>
            <person name="Heiman D.I."/>
            <person name="Hepburn T.A."/>
            <person name="Howarth C."/>
            <person name="Jen D."/>
            <person name="Larson L."/>
            <person name="Lewis B."/>
            <person name="Mehta T."/>
            <person name="Park D."/>
            <person name="Pearson M."/>
            <person name="Richards J."/>
            <person name="Roberts A."/>
            <person name="Saif S."/>
            <person name="Shea T.D."/>
            <person name="Shenoy N."/>
            <person name="Sisk P."/>
            <person name="Stolte C."/>
            <person name="Sykes S.N."/>
            <person name="Thomson T."/>
            <person name="Walk T."/>
            <person name="White J."/>
            <person name="Yandava C."/>
            <person name="Straight P."/>
            <person name="Clardy J."/>
            <person name="Hung D."/>
            <person name="Kolter R."/>
            <person name="Mekalanos J."/>
            <person name="Walker S."/>
            <person name="Walsh C.T."/>
            <person name="Wieland-Brown L.C."/>
            <person name="Haas B."/>
            <person name="Nusbaum C."/>
            <person name="Birren B."/>
        </authorList>
    </citation>
    <scope>NUCLEOTIDE SEQUENCE [LARGE SCALE GENOMIC DNA]</scope>
    <source>
        <strain evidence="3">ATCC 25486 / DSM 40338 / CBS 914.69 / JCM 4507 / NBRC 13074 / NRRL 2958 / 5647</strain>
    </source>
</reference>
<name>B5HFB7_STRE2</name>
<dbReference type="Proteomes" id="UP000002805">
    <property type="component" value="Chromosome"/>
</dbReference>
<evidence type="ECO:0000313" key="3">
    <source>
        <dbReference type="Proteomes" id="UP000002805"/>
    </source>
</evidence>
<reference evidence="3" key="1">
    <citation type="submission" date="2008-02" db="EMBL/GenBank/DDBJ databases">
        <authorList>
            <consortium name="The Broad Institute Genome Sequencing Platform"/>
            <person name="Fischbach M."/>
            <person name="Ward D."/>
            <person name="Young S."/>
            <person name="Jaffe D."/>
            <person name="Gnerre S."/>
            <person name="Berlin A."/>
            <person name="Heiman D."/>
            <person name="Hepburn T."/>
            <person name="Sykes S."/>
            <person name="Alvarado L."/>
            <person name="Kodira C.D."/>
            <person name="Straight P."/>
            <person name="Clardy J."/>
            <person name="Hung D."/>
            <person name="Kolter R."/>
            <person name="Mekalanos J."/>
            <person name="Walker S."/>
            <person name="Walsh C.T."/>
            <person name="Lander E."/>
            <person name="Galagan J."/>
            <person name="Nusbaum C."/>
            <person name="Birren B."/>
        </authorList>
    </citation>
    <scope>NUCLEOTIDE SEQUENCE [LARGE SCALE GENOMIC DNA]</scope>
    <source>
        <strain evidence="3">ATCC 25486 / DSM 40338 / CBS 914.69 / JCM 4507 / NBRC 13074 / NRRL 2958 / 5647</strain>
    </source>
</reference>
<dbReference type="EMBL" id="CM000950">
    <property type="protein sequence ID" value="EDY65528.2"/>
    <property type="molecule type" value="Genomic_DNA"/>
</dbReference>
<evidence type="ECO:0000313" key="1">
    <source>
        <dbReference type="EMBL" id="EDY65528.2"/>
    </source>
</evidence>
<feature type="non-terminal residue" evidence="1">
    <location>
        <position position="1"/>
    </location>
</feature>
<dbReference type="AlphaFoldDB" id="B5HFB7"/>
<gene>
    <name evidence="1" type="ORF">SSDG_03957</name>
    <name evidence="2" type="ORF">SSDG_06602</name>
</gene>
<keyword evidence="3" id="KW-1185">Reference proteome</keyword>
<proteinExistence type="predicted"/>